<dbReference type="PANTHER" id="PTHR40765:SF2">
    <property type="entry name" value="ESX-2 SECRETION SYSTEM ATPASE ECCB2"/>
    <property type="match status" value="1"/>
</dbReference>
<dbReference type="Gene3D" id="3.30.2390.20">
    <property type="entry name" value="Type VII secretion system EccB, repeat 1 domain"/>
    <property type="match status" value="1"/>
</dbReference>
<name>A0A427TLP1_9PSEU</name>
<proteinExistence type="inferred from homology"/>
<comment type="similarity">
    <text evidence="2">Belongs to the EccB family.</text>
</comment>
<feature type="compositionally biased region" description="Low complexity" evidence="10">
    <location>
        <begin position="118"/>
        <end position="136"/>
    </location>
</feature>
<reference evidence="12 13" key="1">
    <citation type="submission" date="2018-12" db="EMBL/GenBank/DDBJ databases">
        <title>Amycolatopsis eburnea sp. nov. actinomycete associate with arbuscular mycorrhiza fungal spore.</title>
        <authorList>
            <person name="Lumyong S."/>
            <person name="Chaiya L."/>
        </authorList>
    </citation>
    <scope>NUCLEOTIDE SEQUENCE [LARGE SCALE GENOMIC DNA]</scope>
    <source>
        <strain evidence="12 13">GLM-1</strain>
    </source>
</reference>
<keyword evidence="13" id="KW-1185">Reference proteome</keyword>
<dbReference type="InterPro" id="IPR007795">
    <property type="entry name" value="T7SS_EccB"/>
</dbReference>
<evidence type="ECO:0000256" key="11">
    <source>
        <dbReference type="SAM" id="Phobius"/>
    </source>
</evidence>
<evidence type="ECO:0000313" key="13">
    <source>
        <dbReference type="Proteomes" id="UP000267081"/>
    </source>
</evidence>
<dbReference type="InterPro" id="IPR044857">
    <property type="entry name" value="T7SS_EccB_R1"/>
</dbReference>
<keyword evidence="4 11" id="KW-0812">Transmembrane</keyword>
<dbReference type="InterPro" id="IPR042485">
    <property type="entry name" value="T7SS_EccB_R3"/>
</dbReference>
<keyword evidence="6" id="KW-0378">Hydrolase</keyword>
<evidence type="ECO:0000256" key="4">
    <source>
        <dbReference type="ARBA" id="ARBA00022692"/>
    </source>
</evidence>
<dbReference type="PANTHER" id="PTHR40765">
    <property type="entry name" value="ESX-2 SECRETION SYSTEM ATPASE ECCB2"/>
    <property type="match status" value="1"/>
</dbReference>
<evidence type="ECO:0000256" key="3">
    <source>
        <dbReference type="ARBA" id="ARBA00022475"/>
    </source>
</evidence>
<dbReference type="NCBIfam" id="TIGR03919">
    <property type="entry name" value="T7SS_EccB"/>
    <property type="match status" value="1"/>
</dbReference>
<dbReference type="RefSeq" id="WP_125306123.1">
    <property type="nucleotide sequence ID" value="NZ_RSEC01000010.1"/>
</dbReference>
<comment type="subcellular location">
    <subcellularLocation>
        <location evidence="1">Cell membrane</location>
        <topology evidence="1">Single-pass membrane protein</topology>
    </subcellularLocation>
</comment>
<dbReference type="Gene3D" id="2.40.50.910">
    <property type="entry name" value="Type VII secretion system EccB, repeat 3 domain"/>
    <property type="match status" value="1"/>
</dbReference>
<keyword evidence="5" id="KW-0547">Nucleotide-binding</keyword>
<dbReference type="Proteomes" id="UP000267081">
    <property type="component" value="Unassembled WGS sequence"/>
</dbReference>
<evidence type="ECO:0000256" key="8">
    <source>
        <dbReference type="ARBA" id="ARBA00022989"/>
    </source>
</evidence>
<evidence type="ECO:0000256" key="7">
    <source>
        <dbReference type="ARBA" id="ARBA00022840"/>
    </source>
</evidence>
<gene>
    <name evidence="12" type="primary">eccB</name>
    <name evidence="12" type="ORF">EIY87_03125</name>
</gene>
<feature type="transmembrane region" description="Helical" evidence="11">
    <location>
        <begin position="43"/>
        <end position="64"/>
    </location>
</feature>
<protein>
    <submittedName>
        <fullName evidence="12">Type VII secretion protein EccB</fullName>
    </submittedName>
</protein>
<evidence type="ECO:0000313" key="12">
    <source>
        <dbReference type="EMBL" id="RSD25272.1"/>
    </source>
</evidence>
<keyword evidence="7" id="KW-0067">ATP-binding</keyword>
<feature type="region of interest" description="Disordered" evidence="10">
    <location>
        <begin position="152"/>
        <end position="173"/>
    </location>
</feature>
<evidence type="ECO:0000256" key="1">
    <source>
        <dbReference type="ARBA" id="ARBA00004162"/>
    </source>
</evidence>
<dbReference type="EMBL" id="RSEC01000010">
    <property type="protein sequence ID" value="RSD25272.1"/>
    <property type="molecule type" value="Genomic_DNA"/>
</dbReference>
<comment type="caution">
    <text evidence="12">The sequence shown here is derived from an EMBL/GenBank/DDBJ whole genome shotgun (WGS) entry which is preliminary data.</text>
</comment>
<dbReference type="GO" id="GO:0005576">
    <property type="term" value="C:extracellular region"/>
    <property type="evidence" value="ECO:0007669"/>
    <property type="project" value="TreeGrafter"/>
</dbReference>
<keyword evidence="8 11" id="KW-1133">Transmembrane helix</keyword>
<evidence type="ECO:0000256" key="5">
    <source>
        <dbReference type="ARBA" id="ARBA00022741"/>
    </source>
</evidence>
<evidence type="ECO:0000256" key="2">
    <source>
        <dbReference type="ARBA" id="ARBA00008149"/>
    </source>
</evidence>
<accession>A0A427TLP1</accession>
<keyword evidence="9 11" id="KW-0472">Membrane</keyword>
<dbReference type="GO" id="GO:0016787">
    <property type="term" value="F:hydrolase activity"/>
    <property type="evidence" value="ECO:0007669"/>
    <property type="project" value="UniProtKB-KW"/>
</dbReference>
<keyword evidence="3" id="KW-1003">Cell membrane</keyword>
<dbReference type="GO" id="GO:0005524">
    <property type="term" value="F:ATP binding"/>
    <property type="evidence" value="ECO:0007669"/>
    <property type="project" value="UniProtKB-KW"/>
</dbReference>
<dbReference type="OrthoDB" id="3847604at2"/>
<sequence>MPSTPTTKSQVQAYQFVLRRMQSALVRRDAVMLHDPMRTHTRATIVGVVLGALGMIVFVVWGLLSPAPSVPEAGNIVIGEQSGTVYVVAGNPKKLIPTFNLASARLLLLAQQKQSSAGSGGATSAPAAPAAASPASVKNPTVVSDAQLESIPRDKLTGIPDGPQLIPSDSQRISPNWAVCDQVQLDPSLPNPDTGKTNTYVFGGIAPTGLGTELGENEALLAKADNGKTYLVYRLPSSRNRPNANTVRAEIDVDNANDAVRTALQLPPTPRKITPGLLNAIPEVARLAPPQIPSGPAPADFDGLTAGDVFSTQPTGAQPDYWAITTGGIQKVSNAVADIIRVAKNGSAGKIQVLGLDKLAGVRVLQPTDKDYIAVDDFPRSVPTILDATKNSSVACLGWSLVGSGADRDAHTSVYVDTQLPGQKGTGDKFTPMTVTTPGPNRVPINGFYLKPGFAAVVQSATGKESFGKGTIQLISDRGIRYSVPDAATADAIGLNNRQPAPESVIGLLPTGASLNTQDVLKQFDSVPIDPNAGSFATPTAQAGN</sequence>
<evidence type="ECO:0000256" key="6">
    <source>
        <dbReference type="ARBA" id="ARBA00022801"/>
    </source>
</evidence>
<dbReference type="GO" id="GO:0005886">
    <property type="term" value="C:plasma membrane"/>
    <property type="evidence" value="ECO:0007669"/>
    <property type="project" value="UniProtKB-SubCell"/>
</dbReference>
<feature type="region of interest" description="Disordered" evidence="10">
    <location>
        <begin position="118"/>
        <end position="139"/>
    </location>
</feature>
<evidence type="ECO:0000256" key="9">
    <source>
        <dbReference type="ARBA" id="ARBA00023136"/>
    </source>
</evidence>
<dbReference type="AlphaFoldDB" id="A0A427TLP1"/>
<organism evidence="12 13">
    <name type="scientific">Amycolatopsis eburnea</name>
    <dbReference type="NCBI Taxonomy" id="2267691"/>
    <lineage>
        <taxon>Bacteria</taxon>
        <taxon>Bacillati</taxon>
        <taxon>Actinomycetota</taxon>
        <taxon>Actinomycetes</taxon>
        <taxon>Pseudonocardiales</taxon>
        <taxon>Pseudonocardiaceae</taxon>
        <taxon>Amycolatopsis</taxon>
    </lineage>
</organism>
<dbReference type="Pfam" id="PF05108">
    <property type="entry name" value="T7SS_ESX1_EccB"/>
    <property type="match status" value="1"/>
</dbReference>
<evidence type="ECO:0000256" key="10">
    <source>
        <dbReference type="SAM" id="MobiDB-lite"/>
    </source>
</evidence>